<keyword evidence="3" id="KW-1185">Reference proteome</keyword>
<feature type="transmembrane region" description="Helical" evidence="1">
    <location>
        <begin position="12"/>
        <end position="32"/>
    </location>
</feature>
<evidence type="ECO:0000313" key="3">
    <source>
        <dbReference type="Proteomes" id="UP001595886"/>
    </source>
</evidence>
<accession>A0ABV9QR04</accession>
<evidence type="ECO:0000313" key="2">
    <source>
        <dbReference type="EMBL" id="MFC4819163.1"/>
    </source>
</evidence>
<proteinExistence type="predicted"/>
<dbReference type="Proteomes" id="UP001595886">
    <property type="component" value="Unassembled WGS sequence"/>
</dbReference>
<gene>
    <name evidence="2" type="ORF">ACFO6Q_02435</name>
</gene>
<comment type="caution">
    <text evidence="2">The sequence shown here is derived from an EMBL/GenBank/DDBJ whole genome shotgun (WGS) entry which is preliminary data.</text>
</comment>
<dbReference type="RefSeq" id="WP_380018911.1">
    <property type="nucleotide sequence ID" value="NZ_JBHSHD010000003.1"/>
</dbReference>
<protein>
    <submittedName>
        <fullName evidence="2">Uncharacterized protein</fullName>
    </submittedName>
</protein>
<organism evidence="2 3">
    <name type="scientific">Dokdonella ginsengisoli</name>
    <dbReference type="NCBI Taxonomy" id="363846"/>
    <lineage>
        <taxon>Bacteria</taxon>
        <taxon>Pseudomonadati</taxon>
        <taxon>Pseudomonadota</taxon>
        <taxon>Gammaproteobacteria</taxon>
        <taxon>Lysobacterales</taxon>
        <taxon>Rhodanobacteraceae</taxon>
        <taxon>Dokdonella</taxon>
    </lineage>
</organism>
<keyword evidence="1" id="KW-1133">Transmembrane helix</keyword>
<keyword evidence="1" id="KW-0812">Transmembrane</keyword>
<keyword evidence="1" id="KW-0472">Membrane</keyword>
<feature type="transmembrane region" description="Helical" evidence="1">
    <location>
        <begin position="116"/>
        <end position="137"/>
    </location>
</feature>
<reference evidence="3" key="1">
    <citation type="journal article" date="2019" name="Int. J. Syst. Evol. Microbiol.">
        <title>The Global Catalogue of Microorganisms (GCM) 10K type strain sequencing project: providing services to taxonomists for standard genome sequencing and annotation.</title>
        <authorList>
            <consortium name="The Broad Institute Genomics Platform"/>
            <consortium name="The Broad Institute Genome Sequencing Center for Infectious Disease"/>
            <person name="Wu L."/>
            <person name="Ma J."/>
        </authorList>
    </citation>
    <scope>NUCLEOTIDE SEQUENCE [LARGE SCALE GENOMIC DNA]</scope>
    <source>
        <strain evidence="3">CCUG 30340</strain>
    </source>
</reference>
<dbReference type="EMBL" id="JBHSHD010000003">
    <property type="protein sequence ID" value="MFC4819163.1"/>
    <property type="molecule type" value="Genomic_DNA"/>
</dbReference>
<name>A0ABV9QR04_9GAMM</name>
<feature type="transmembrane region" description="Helical" evidence="1">
    <location>
        <begin position="38"/>
        <end position="54"/>
    </location>
</feature>
<evidence type="ECO:0000256" key="1">
    <source>
        <dbReference type="SAM" id="Phobius"/>
    </source>
</evidence>
<feature type="transmembrane region" description="Helical" evidence="1">
    <location>
        <begin position="66"/>
        <end position="96"/>
    </location>
</feature>
<sequence>MNAASATPRLFGLAVALMYALAGGAIWCLLSLYSRGDLAGFSFLVALAVVWQLRGNGYAGRWSGALIAAFCVALASAYSFYLQAVAQVAAMLGLPMRAALLQMEPGMALAIARANFSGWSAVVVILAVLFAAGATGFTPARDRAA</sequence>